<evidence type="ECO:0000313" key="2">
    <source>
        <dbReference type="EMBL" id="SVE16032.1"/>
    </source>
</evidence>
<dbReference type="Gene3D" id="1.20.1640.10">
    <property type="entry name" value="Multidrug efflux transporter AcrB transmembrane domain"/>
    <property type="match status" value="1"/>
</dbReference>
<dbReference type="Pfam" id="PF00873">
    <property type="entry name" value="ACR_tran"/>
    <property type="match status" value="1"/>
</dbReference>
<dbReference type="GO" id="GO:0005886">
    <property type="term" value="C:plasma membrane"/>
    <property type="evidence" value="ECO:0007669"/>
    <property type="project" value="TreeGrafter"/>
</dbReference>
<feature type="transmembrane region" description="Helical" evidence="1">
    <location>
        <begin position="85"/>
        <end position="105"/>
    </location>
</feature>
<keyword evidence="1" id="KW-0472">Membrane</keyword>
<feature type="non-terminal residue" evidence="2">
    <location>
        <position position="1"/>
    </location>
</feature>
<proteinExistence type="predicted"/>
<keyword evidence="1" id="KW-1133">Transmembrane helix</keyword>
<dbReference type="PANTHER" id="PTHR32063">
    <property type="match status" value="1"/>
</dbReference>
<dbReference type="PANTHER" id="PTHR32063:SF0">
    <property type="entry name" value="SWARMING MOTILITY PROTEIN SWRC"/>
    <property type="match status" value="1"/>
</dbReference>
<dbReference type="GO" id="GO:0042910">
    <property type="term" value="F:xenobiotic transmembrane transporter activity"/>
    <property type="evidence" value="ECO:0007669"/>
    <property type="project" value="TreeGrafter"/>
</dbReference>
<sequence>AVLFLFLRNARFVAILLLAIPASLLATFNLMYAWDLTLNVLSLCGLALAMGMLTDNSIVVMESIFKHFERGKSAMDAARDGTAEVSKAVVAATATTALVFLPVVFIQSDFQDILRELALAITFPLLASLVVALSLVPSVAARMLGRRERAPLGTGRLMLMYTLLLKASLRHRAVVAYGVFLSLIATLVAAFFLMLEQEVIAEETQFSVYASLSDGATLQATDEVMREIEIAVGELPGVDRYTASVQE</sequence>
<dbReference type="EMBL" id="UINC01198188">
    <property type="protein sequence ID" value="SVE16032.1"/>
    <property type="molecule type" value="Genomic_DNA"/>
</dbReference>
<dbReference type="SUPFAM" id="SSF82866">
    <property type="entry name" value="Multidrug efflux transporter AcrB transmembrane domain"/>
    <property type="match status" value="1"/>
</dbReference>
<name>A0A383B7P9_9ZZZZ</name>
<feature type="transmembrane region" description="Helical" evidence="1">
    <location>
        <begin position="174"/>
        <end position="195"/>
    </location>
</feature>
<evidence type="ECO:0008006" key="3">
    <source>
        <dbReference type="Google" id="ProtNLM"/>
    </source>
</evidence>
<gene>
    <name evidence="2" type="ORF">METZ01_LOCUS468886</name>
</gene>
<feature type="non-terminal residue" evidence="2">
    <location>
        <position position="247"/>
    </location>
</feature>
<organism evidence="2">
    <name type="scientific">marine metagenome</name>
    <dbReference type="NCBI Taxonomy" id="408172"/>
    <lineage>
        <taxon>unclassified sequences</taxon>
        <taxon>metagenomes</taxon>
        <taxon>ecological metagenomes</taxon>
    </lineage>
</organism>
<dbReference type="InterPro" id="IPR001036">
    <property type="entry name" value="Acrflvin-R"/>
</dbReference>
<evidence type="ECO:0000256" key="1">
    <source>
        <dbReference type="SAM" id="Phobius"/>
    </source>
</evidence>
<feature type="transmembrane region" description="Helical" evidence="1">
    <location>
        <begin position="40"/>
        <end position="65"/>
    </location>
</feature>
<dbReference type="AlphaFoldDB" id="A0A383B7P9"/>
<feature type="transmembrane region" description="Helical" evidence="1">
    <location>
        <begin position="12"/>
        <end position="34"/>
    </location>
</feature>
<accession>A0A383B7P9</accession>
<dbReference type="PRINTS" id="PR00702">
    <property type="entry name" value="ACRIFLAVINRP"/>
</dbReference>
<reference evidence="2" key="1">
    <citation type="submission" date="2018-05" db="EMBL/GenBank/DDBJ databases">
        <authorList>
            <person name="Lanie J.A."/>
            <person name="Ng W.-L."/>
            <person name="Kazmierczak K.M."/>
            <person name="Andrzejewski T.M."/>
            <person name="Davidsen T.M."/>
            <person name="Wayne K.J."/>
            <person name="Tettelin H."/>
            <person name="Glass J.I."/>
            <person name="Rusch D."/>
            <person name="Podicherti R."/>
            <person name="Tsui H.-C.T."/>
            <person name="Winkler M.E."/>
        </authorList>
    </citation>
    <scope>NUCLEOTIDE SEQUENCE</scope>
</reference>
<feature type="transmembrane region" description="Helical" evidence="1">
    <location>
        <begin position="117"/>
        <end position="140"/>
    </location>
</feature>
<keyword evidence="1" id="KW-0812">Transmembrane</keyword>
<protein>
    <recommendedName>
        <fullName evidence="3">SSD domain-containing protein</fullName>
    </recommendedName>
</protein>